<organism evidence="2 3">
    <name type="scientific">Entotheonella factor</name>
    <dbReference type="NCBI Taxonomy" id="1429438"/>
    <lineage>
        <taxon>Bacteria</taxon>
        <taxon>Pseudomonadati</taxon>
        <taxon>Nitrospinota/Tectimicrobiota group</taxon>
        <taxon>Candidatus Tectimicrobiota</taxon>
        <taxon>Candidatus Entotheonellia</taxon>
        <taxon>Candidatus Entotheonellales</taxon>
        <taxon>Candidatus Entotheonellaceae</taxon>
        <taxon>Candidatus Entotheonella</taxon>
    </lineage>
</organism>
<reference evidence="2 3" key="1">
    <citation type="journal article" date="2014" name="Nature">
        <title>An environmental bacterial taxon with a large and distinct metabolic repertoire.</title>
        <authorList>
            <person name="Wilson M.C."/>
            <person name="Mori T."/>
            <person name="Ruckert C."/>
            <person name="Uria A.R."/>
            <person name="Helf M.J."/>
            <person name="Takada K."/>
            <person name="Gernert C."/>
            <person name="Steffens U.A."/>
            <person name="Heycke N."/>
            <person name="Schmitt S."/>
            <person name="Rinke C."/>
            <person name="Helfrich E.J."/>
            <person name="Brachmann A.O."/>
            <person name="Gurgui C."/>
            <person name="Wakimoto T."/>
            <person name="Kracht M."/>
            <person name="Crusemann M."/>
            <person name="Hentschel U."/>
            <person name="Abe I."/>
            <person name="Matsunaga S."/>
            <person name="Kalinowski J."/>
            <person name="Takeyama H."/>
            <person name="Piel J."/>
        </authorList>
    </citation>
    <scope>NUCLEOTIDE SEQUENCE [LARGE SCALE GENOMIC DNA]</scope>
    <source>
        <strain evidence="3">TSY1</strain>
    </source>
</reference>
<name>W4L9V8_ENTF1</name>
<protein>
    <submittedName>
        <fullName evidence="2">Uncharacterized protein</fullName>
    </submittedName>
</protein>
<comment type="caution">
    <text evidence="2">The sequence shown here is derived from an EMBL/GenBank/DDBJ whole genome shotgun (WGS) entry which is preliminary data.</text>
</comment>
<keyword evidence="3" id="KW-1185">Reference proteome</keyword>
<evidence type="ECO:0000256" key="1">
    <source>
        <dbReference type="SAM" id="MobiDB-lite"/>
    </source>
</evidence>
<dbReference type="AlphaFoldDB" id="W4L9V8"/>
<dbReference type="HOGENOM" id="CLU_1944769_0_0_7"/>
<feature type="compositionally biased region" description="Polar residues" evidence="1">
    <location>
        <begin position="28"/>
        <end position="44"/>
    </location>
</feature>
<sequence>MKVLALALVQEEWVDYGNISYRFESQEGISSDESPGLKQFSQPGSFLHTDTAKTNEEPVFVPNHENAFPIQKQVRFVTIKGAKRVDLPSPRRLPHTGVRVQLWKINFQADGPVLTTELFDEVVVANPNL</sequence>
<dbReference type="EMBL" id="AZHW01001060">
    <property type="protein sequence ID" value="ETW94485.1"/>
    <property type="molecule type" value="Genomic_DNA"/>
</dbReference>
<proteinExistence type="predicted"/>
<feature type="region of interest" description="Disordered" evidence="1">
    <location>
        <begin position="28"/>
        <end position="48"/>
    </location>
</feature>
<dbReference type="Proteomes" id="UP000019141">
    <property type="component" value="Unassembled WGS sequence"/>
</dbReference>
<evidence type="ECO:0000313" key="2">
    <source>
        <dbReference type="EMBL" id="ETW94485.1"/>
    </source>
</evidence>
<accession>W4L9V8</accession>
<evidence type="ECO:0000313" key="3">
    <source>
        <dbReference type="Proteomes" id="UP000019141"/>
    </source>
</evidence>
<gene>
    <name evidence="2" type="ORF">ETSY1_34640</name>
</gene>